<dbReference type="AlphaFoldDB" id="A0A6J6XJ97"/>
<sequence length="161" mass="17352">MAFNPLNPEWPKQAADTVDRFVQIVRRNLTNRAVKVTNGIVFGIVAAFAGLVALVLALIASMRSVQTYLLWDMGTVAAWIVGMLALVAVLIVITGLIRSRKMITIAGAVTLLFTGARWAIFAGDANIDHNTSVWIADIVVGALFVAFGSFLMAKRHAPVES</sequence>
<name>A0A6J6XJ97_9ZZZZ</name>
<evidence type="ECO:0000256" key="1">
    <source>
        <dbReference type="SAM" id="Phobius"/>
    </source>
</evidence>
<gene>
    <name evidence="2" type="ORF">UFOPK3001_00587</name>
    <name evidence="3" type="ORF">UFOPK3954_00891</name>
</gene>
<organism evidence="2">
    <name type="scientific">freshwater metagenome</name>
    <dbReference type="NCBI Taxonomy" id="449393"/>
    <lineage>
        <taxon>unclassified sequences</taxon>
        <taxon>metagenomes</taxon>
        <taxon>ecological metagenomes</taxon>
    </lineage>
</organism>
<proteinExistence type="predicted"/>
<accession>A0A6J6XJ97</accession>
<feature type="transmembrane region" description="Helical" evidence="1">
    <location>
        <begin position="76"/>
        <end position="96"/>
    </location>
</feature>
<reference evidence="2" key="1">
    <citation type="submission" date="2020-05" db="EMBL/GenBank/DDBJ databases">
        <authorList>
            <person name="Chiriac C."/>
            <person name="Salcher M."/>
            <person name="Ghai R."/>
            <person name="Kavagutti S V."/>
        </authorList>
    </citation>
    <scope>NUCLEOTIDE SEQUENCE</scope>
</reference>
<feature type="transmembrane region" description="Helical" evidence="1">
    <location>
        <begin position="103"/>
        <end position="121"/>
    </location>
</feature>
<feature type="transmembrane region" description="Helical" evidence="1">
    <location>
        <begin position="36"/>
        <end position="60"/>
    </location>
</feature>
<keyword evidence="1" id="KW-0812">Transmembrane</keyword>
<evidence type="ECO:0000313" key="3">
    <source>
        <dbReference type="EMBL" id="CAB4986676.1"/>
    </source>
</evidence>
<feature type="transmembrane region" description="Helical" evidence="1">
    <location>
        <begin position="133"/>
        <end position="153"/>
    </location>
</feature>
<dbReference type="EMBL" id="CAFBON010000077">
    <property type="protein sequence ID" value="CAB4986676.1"/>
    <property type="molecule type" value="Genomic_DNA"/>
</dbReference>
<keyword evidence="1" id="KW-0472">Membrane</keyword>
<protein>
    <submittedName>
        <fullName evidence="2">Unannotated protein</fullName>
    </submittedName>
</protein>
<keyword evidence="1" id="KW-1133">Transmembrane helix</keyword>
<evidence type="ECO:0000313" key="2">
    <source>
        <dbReference type="EMBL" id="CAB4795288.1"/>
    </source>
</evidence>
<dbReference type="EMBL" id="CAFAAJ010000027">
    <property type="protein sequence ID" value="CAB4795288.1"/>
    <property type="molecule type" value="Genomic_DNA"/>
</dbReference>